<dbReference type="OrthoDB" id="47002at2759"/>
<dbReference type="AlphaFoldDB" id="A0A9K3KEU0"/>
<feature type="compositionally biased region" description="Basic and acidic residues" evidence="1">
    <location>
        <begin position="51"/>
        <end position="60"/>
    </location>
</feature>
<evidence type="ECO:0000256" key="1">
    <source>
        <dbReference type="SAM" id="MobiDB-lite"/>
    </source>
</evidence>
<comment type="caution">
    <text evidence="2">The sequence shown here is derived from an EMBL/GenBank/DDBJ whole genome shotgun (WGS) entry which is preliminary data.</text>
</comment>
<feature type="region of interest" description="Disordered" evidence="1">
    <location>
        <begin position="826"/>
        <end position="852"/>
    </location>
</feature>
<feature type="compositionally biased region" description="Polar residues" evidence="1">
    <location>
        <begin position="96"/>
        <end position="116"/>
    </location>
</feature>
<evidence type="ECO:0000313" key="2">
    <source>
        <dbReference type="EMBL" id="KAG7342278.1"/>
    </source>
</evidence>
<feature type="compositionally biased region" description="Low complexity" evidence="1">
    <location>
        <begin position="329"/>
        <end position="342"/>
    </location>
</feature>
<accession>A0A9K3KEU0</accession>
<feature type="region of interest" description="Disordered" evidence="1">
    <location>
        <begin position="1"/>
        <end position="123"/>
    </location>
</feature>
<gene>
    <name evidence="2" type="ORF">IV203_007370</name>
</gene>
<organism evidence="2 3">
    <name type="scientific">Nitzschia inconspicua</name>
    <dbReference type="NCBI Taxonomy" id="303405"/>
    <lineage>
        <taxon>Eukaryota</taxon>
        <taxon>Sar</taxon>
        <taxon>Stramenopiles</taxon>
        <taxon>Ochrophyta</taxon>
        <taxon>Bacillariophyta</taxon>
        <taxon>Bacillariophyceae</taxon>
        <taxon>Bacillariophycidae</taxon>
        <taxon>Bacillariales</taxon>
        <taxon>Bacillariaceae</taxon>
        <taxon>Nitzschia</taxon>
    </lineage>
</organism>
<name>A0A9K3KEU0_9STRA</name>
<feature type="compositionally biased region" description="Basic and acidic residues" evidence="1">
    <location>
        <begin position="359"/>
        <end position="377"/>
    </location>
</feature>
<proteinExistence type="predicted"/>
<reference evidence="2" key="1">
    <citation type="journal article" date="2021" name="Sci. Rep.">
        <title>Diploid genomic architecture of Nitzschia inconspicua, an elite biomass production diatom.</title>
        <authorList>
            <person name="Oliver A."/>
            <person name="Podell S."/>
            <person name="Pinowska A."/>
            <person name="Traller J.C."/>
            <person name="Smith S.R."/>
            <person name="McClure R."/>
            <person name="Beliaev A."/>
            <person name="Bohutskyi P."/>
            <person name="Hill E.A."/>
            <person name="Rabines A."/>
            <person name="Zheng H."/>
            <person name="Allen L.Z."/>
            <person name="Kuo A."/>
            <person name="Grigoriev I.V."/>
            <person name="Allen A.E."/>
            <person name="Hazlebeck D."/>
            <person name="Allen E.E."/>
        </authorList>
    </citation>
    <scope>NUCLEOTIDE SEQUENCE</scope>
    <source>
        <strain evidence="2">Hildebrandi</strain>
    </source>
</reference>
<evidence type="ECO:0000313" key="3">
    <source>
        <dbReference type="Proteomes" id="UP000693970"/>
    </source>
</evidence>
<feature type="compositionally biased region" description="Basic and acidic residues" evidence="1">
    <location>
        <begin position="172"/>
        <end position="191"/>
    </location>
</feature>
<feature type="compositionally biased region" description="Acidic residues" evidence="1">
    <location>
        <begin position="204"/>
        <end position="220"/>
    </location>
</feature>
<dbReference type="Proteomes" id="UP000693970">
    <property type="component" value="Unassembled WGS sequence"/>
</dbReference>
<feature type="compositionally biased region" description="Basic residues" evidence="1">
    <location>
        <begin position="1"/>
        <end position="14"/>
    </location>
</feature>
<sequence>MAKKKKSNNKKKNNHTNDDSKLQEQSSMEESPLSEDDVLAEDSAAVPLSSPEEKLDDHLVVHSPEPSPIESLAAESLVESSASVEVDDNATPEAEATTTMVADSNNVDNTEVSPGENSIIDVPETTSVELKTETSDDGGLILEEKKIVEAVVEHERLITPHEEDNLQEVIDDGTKPAEDEAKDEAEKEARTINDAPEETIQLEIMEEECSAAEVPAEVEGEEKPKSTPEEEEEEAKVDAEDFASSELVEMVRSEREEPENTDKAKSETDDVTLIERGIDDSPSDELGPPLKVEDELSETTPVIEDQLATKTKDPSPATENNLGVDSKIVTEPTVATTTAPNNGLVHREPVQEISPTQTKKVDFTKVEEKKNIAKPRDPAPTLTFAQAFGNPASKPPPIQTDLKDKDSSSNPTPRGMTFAQAFGGNPISPLATPASASKDASSAGTQVVEPPPSTKSTASSHSALSASRNKKVQGLMSKYMEEVAHEPLPGDAIPIRKKNTEQSPANSLTYASQDTPLSAQSIREKIAVTEVELAHLPNIASVRDKFESSSRSTGSDQVFEFGESFRQKKRFEQLSEKERQQEAKVVMRGFNERDLFPGKVASGEIDSSSLGRVYTFEMSTNASMDLPPDGTCRVNYKKADYSAMVFVVHRTRGMLLLHAGDGTDKKRHVPTGLIKESEFLDAAKKSGSGNAQLQIAAREAAARQLFENTGLDIRNSMDRFKPAILRLNPPTDAKGVQYLKNEYNNRLYYFLQVDEEDFATVSEADGNGKLTRPSEDSGDSPLVLRLRDTYDGFTFVLDPSDAAKILKQDGNIDATSALRMIMNEASGGTSARVPDAKAADYSVGDSAPDDEKADRLVSATVRTVGEKTPDTHDHTEGVTCCCGWW</sequence>
<feature type="region of interest" description="Disordered" evidence="1">
    <location>
        <begin position="159"/>
        <end position="472"/>
    </location>
</feature>
<feature type="compositionally biased region" description="Polar residues" evidence="1">
    <location>
        <begin position="434"/>
        <end position="445"/>
    </location>
</feature>
<dbReference type="EMBL" id="JAGRRH010000025">
    <property type="protein sequence ID" value="KAG7342278.1"/>
    <property type="molecule type" value="Genomic_DNA"/>
</dbReference>
<feature type="compositionally biased region" description="Low complexity" evidence="1">
    <location>
        <begin position="454"/>
        <end position="467"/>
    </location>
</feature>
<feature type="compositionally biased region" description="Basic and acidic residues" evidence="1">
    <location>
        <begin position="249"/>
        <end position="268"/>
    </location>
</feature>
<reference evidence="2" key="2">
    <citation type="submission" date="2021-04" db="EMBL/GenBank/DDBJ databases">
        <authorList>
            <person name="Podell S."/>
        </authorList>
    </citation>
    <scope>NUCLEOTIDE SEQUENCE</scope>
    <source>
        <strain evidence="2">Hildebrandi</strain>
    </source>
</reference>
<feature type="compositionally biased region" description="Acidic residues" evidence="1">
    <location>
        <begin position="229"/>
        <end position="243"/>
    </location>
</feature>
<feature type="compositionally biased region" description="Low complexity" evidence="1">
    <location>
        <begin position="70"/>
        <end position="84"/>
    </location>
</feature>
<keyword evidence="3" id="KW-1185">Reference proteome</keyword>
<protein>
    <submittedName>
        <fullName evidence="2">Uncharacterized protein</fullName>
    </submittedName>
</protein>